<feature type="transmembrane region" description="Helical" evidence="1">
    <location>
        <begin position="40"/>
        <end position="61"/>
    </location>
</feature>
<dbReference type="RefSeq" id="WP_107271485.1">
    <property type="nucleotide sequence ID" value="NZ_PYMA01000001.1"/>
</dbReference>
<accession>A0A2T3P0E6</accession>
<dbReference type="EMBL" id="PYMA01000001">
    <property type="protein sequence ID" value="PSW21995.1"/>
    <property type="molecule type" value="Genomic_DNA"/>
</dbReference>
<sequence>MFRKVSDFEFFKLFTVLALYFAGFMGLYHIFIHTNLSNNLIIYLFVVLAVVVSSVLILTLYKLRKRKKEARRLD</sequence>
<dbReference type="AlphaFoldDB" id="A0A2T3P0E6"/>
<reference evidence="2 3" key="1">
    <citation type="submission" date="2018-01" db="EMBL/GenBank/DDBJ databases">
        <title>Whole genome sequencing of Histamine producing bacteria.</title>
        <authorList>
            <person name="Butler K."/>
        </authorList>
    </citation>
    <scope>NUCLEOTIDE SEQUENCE [LARGE SCALE GENOMIC DNA]</scope>
    <source>
        <strain evidence="2 3">DSM 100436</strain>
    </source>
</reference>
<feature type="transmembrane region" description="Helical" evidence="1">
    <location>
        <begin position="12"/>
        <end position="34"/>
    </location>
</feature>
<evidence type="ECO:0000256" key="1">
    <source>
        <dbReference type="SAM" id="Phobius"/>
    </source>
</evidence>
<keyword evidence="3" id="KW-1185">Reference proteome</keyword>
<gene>
    <name evidence="2" type="ORF">C9I98_01660</name>
</gene>
<proteinExistence type="predicted"/>
<keyword evidence="1" id="KW-0472">Membrane</keyword>
<name>A0A2T3P0E6_9GAMM</name>
<keyword evidence="1" id="KW-1133">Transmembrane helix</keyword>
<evidence type="ECO:0000313" key="3">
    <source>
        <dbReference type="Proteomes" id="UP000241771"/>
    </source>
</evidence>
<protein>
    <submittedName>
        <fullName evidence="2">Uncharacterized protein</fullName>
    </submittedName>
</protein>
<organism evidence="2 3">
    <name type="scientific">Photobacterium sanctipauli</name>
    <dbReference type="NCBI Taxonomy" id="1342794"/>
    <lineage>
        <taxon>Bacteria</taxon>
        <taxon>Pseudomonadati</taxon>
        <taxon>Pseudomonadota</taxon>
        <taxon>Gammaproteobacteria</taxon>
        <taxon>Vibrionales</taxon>
        <taxon>Vibrionaceae</taxon>
        <taxon>Photobacterium</taxon>
    </lineage>
</organism>
<dbReference type="Proteomes" id="UP000241771">
    <property type="component" value="Unassembled WGS sequence"/>
</dbReference>
<keyword evidence="1" id="KW-0812">Transmembrane</keyword>
<evidence type="ECO:0000313" key="2">
    <source>
        <dbReference type="EMBL" id="PSW21995.1"/>
    </source>
</evidence>
<comment type="caution">
    <text evidence="2">The sequence shown here is derived from an EMBL/GenBank/DDBJ whole genome shotgun (WGS) entry which is preliminary data.</text>
</comment>